<dbReference type="RefSeq" id="WP_023842621.1">
    <property type="nucleotide sequence ID" value="NC_022995.1"/>
</dbReference>
<dbReference type="AlphaFoldDB" id="V5YP44"/>
<reference evidence="2" key="2">
    <citation type="submission" date="2024-06" db="EMBL/GenBank/DDBJ databases">
        <authorList>
            <person name="Sakai Y."/>
            <person name="Fujii T."/>
        </authorList>
    </citation>
    <scope>NUCLEOTIDE SEQUENCE</scope>
    <source>
        <strain evidence="2">M701</strain>
        <plasmid evidence="2">pM7012</plasmid>
    </source>
</reference>
<dbReference type="EMBL" id="AB853026">
    <property type="protein sequence ID" value="BAO19078.1"/>
    <property type="molecule type" value="Genomic_DNA"/>
</dbReference>
<geneLocation type="plasmid" evidence="2">
    <name>pM7012</name>
</geneLocation>
<name>V5YP44_9BURK</name>
<evidence type="ECO:0000313" key="2">
    <source>
        <dbReference type="EMBL" id="BAO19078.1"/>
    </source>
</evidence>
<sequence length="188" mass="20756">MSNLSAIGLCGPHRTGKTTLARAYAEKHGIPFVVTSTSAVFAKHGLDPAAPMDFKTRIDIQLKILDAAEEAWQKHGESAWITDRTPLDMLMYTLGDIQGGTEVDPTEVNGYASRCFDVTERLFGKLVAVQPGIPLVHEPGKAALNLPYLDHLNTVMIGLLFSESNRTPHSVIPRHVLDIEHRIRHIEQ</sequence>
<proteinExistence type="predicted"/>
<organism evidence="2">
    <name type="scientific">Burkholderia sp. M701</name>
    <dbReference type="NCBI Taxonomy" id="326454"/>
    <lineage>
        <taxon>Bacteria</taxon>
        <taxon>Pseudomonadati</taxon>
        <taxon>Pseudomonadota</taxon>
        <taxon>Betaproteobacteria</taxon>
        <taxon>Burkholderiales</taxon>
        <taxon>Burkholderiaceae</taxon>
        <taxon>Burkholderia</taxon>
    </lineage>
</organism>
<dbReference type="InterPro" id="IPR038727">
    <property type="entry name" value="NadR/Ttd14_AAA_dom"/>
</dbReference>
<reference evidence="2" key="1">
    <citation type="journal article" date="2014" name="Microbiology">
        <title>A 2,4-dichlorophenoxyacetic acid degradation plasmid pM7012 discloses distribution of an unclassified megaplasmid group across bacterial species.</title>
        <authorList>
            <person name="Sakai Y."/>
            <person name="Ogawa N."/>
            <person name="Shimomura Y."/>
            <person name="Fujii T."/>
        </authorList>
    </citation>
    <scope>NUCLEOTIDE SEQUENCE</scope>
    <source>
        <strain evidence="2">M701</strain>
    </source>
</reference>
<keyword evidence="2" id="KW-0614">Plasmid</keyword>
<dbReference type="Pfam" id="PF13521">
    <property type="entry name" value="AAA_28"/>
    <property type="match status" value="1"/>
</dbReference>
<dbReference type="Gene3D" id="3.40.50.300">
    <property type="entry name" value="P-loop containing nucleotide triphosphate hydrolases"/>
    <property type="match status" value="1"/>
</dbReference>
<accession>V5YP44</accession>
<dbReference type="SUPFAM" id="SSF52540">
    <property type="entry name" value="P-loop containing nucleoside triphosphate hydrolases"/>
    <property type="match status" value="1"/>
</dbReference>
<protein>
    <submittedName>
        <fullName evidence="2">AAA domain protein</fullName>
    </submittedName>
</protein>
<evidence type="ECO:0000259" key="1">
    <source>
        <dbReference type="Pfam" id="PF13521"/>
    </source>
</evidence>
<dbReference type="InterPro" id="IPR027417">
    <property type="entry name" value="P-loop_NTPase"/>
</dbReference>
<feature type="domain" description="NadR/Ttd14 AAA" evidence="1">
    <location>
        <begin position="8"/>
        <end position="93"/>
    </location>
</feature>